<feature type="compositionally biased region" description="Basic and acidic residues" evidence="1">
    <location>
        <begin position="570"/>
        <end position="579"/>
    </location>
</feature>
<feature type="compositionally biased region" description="Polar residues" evidence="1">
    <location>
        <begin position="57"/>
        <end position="69"/>
    </location>
</feature>
<proteinExistence type="predicted"/>
<evidence type="ECO:0000259" key="2">
    <source>
        <dbReference type="SMART" id="SM00717"/>
    </source>
</evidence>
<feature type="region of interest" description="Disordered" evidence="1">
    <location>
        <begin position="464"/>
        <end position="485"/>
    </location>
</feature>
<dbReference type="SUPFAM" id="SSF46689">
    <property type="entry name" value="Homeodomain-like"/>
    <property type="match status" value="1"/>
</dbReference>
<feature type="compositionally biased region" description="Polar residues" evidence="1">
    <location>
        <begin position="89"/>
        <end position="98"/>
    </location>
</feature>
<feature type="compositionally biased region" description="Basic and acidic residues" evidence="1">
    <location>
        <begin position="37"/>
        <end position="46"/>
    </location>
</feature>
<dbReference type="EMBL" id="MU006098">
    <property type="protein sequence ID" value="KAF2837933.1"/>
    <property type="molecule type" value="Genomic_DNA"/>
</dbReference>
<dbReference type="OrthoDB" id="5398572at2759"/>
<protein>
    <recommendedName>
        <fullName evidence="2">Myb-like domain-containing protein</fullName>
    </recommendedName>
</protein>
<comment type="caution">
    <text evidence="3">The sequence shown here is derived from an EMBL/GenBank/DDBJ whole genome shotgun (WGS) entry which is preliminary data.</text>
</comment>
<dbReference type="GO" id="GO:0003691">
    <property type="term" value="F:double-stranded telomeric DNA binding"/>
    <property type="evidence" value="ECO:0007669"/>
    <property type="project" value="TreeGrafter"/>
</dbReference>
<feature type="compositionally biased region" description="Polar residues" evidence="1">
    <location>
        <begin position="12"/>
        <end position="29"/>
    </location>
</feature>
<feature type="compositionally biased region" description="Basic residues" evidence="1">
    <location>
        <begin position="1"/>
        <end position="11"/>
    </location>
</feature>
<dbReference type="GO" id="GO:0010833">
    <property type="term" value="P:telomere maintenance via telomere lengthening"/>
    <property type="evidence" value="ECO:0007669"/>
    <property type="project" value="TreeGrafter"/>
</dbReference>
<dbReference type="PANTHER" id="PTHR47807:SF1">
    <property type="entry name" value="PROTEIN TBF1"/>
    <property type="match status" value="1"/>
</dbReference>
<evidence type="ECO:0000313" key="4">
    <source>
        <dbReference type="Proteomes" id="UP000799429"/>
    </source>
</evidence>
<dbReference type="Gene3D" id="1.10.10.60">
    <property type="entry name" value="Homeodomain-like"/>
    <property type="match status" value="1"/>
</dbReference>
<dbReference type="InterPro" id="IPR009057">
    <property type="entry name" value="Homeodomain-like_sf"/>
</dbReference>
<dbReference type="Proteomes" id="UP000799429">
    <property type="component" value="Unassembled WGS sequence"/>
</dbReference>
<sequence>MLKPRSTRRSNRTPQPSSVTVHTNPAPTVTSRTTRSQSRDLPERTELSIVATRRSVRQGSVESNRSNGSARPPRRLGKKATSGAELSTLEENPLSQPAGSITVQAAASEPMPIKQRNKENLHTSHRISNISGTTAISSTAQYTELIDPDLIPDILRELLSGANRVLELVVPETGDLRHRLNDIRTPGSKWNKTISRRSLAFQQTLEIFLGGLEYVNRDRLLRALFRINSLTTLNDGPWRPDEIFYKANLASIALRILNSHTSRQSRASALSDLHTGFPEYFLTSFSEPDSKSYTGSSTLRDLTFSVALDILTQVTVQLLSKHQQSSNFNPDDHIARMFFMPPAEKTDGLSEYQDSFQNGKLRGLQSTPGEDEDDELSNSFRQQIMQRIDFIRGHFMDGEDAQTSLESLSEEFSWEDFSYSVLEWVRERNHELTNAIKDKGGIEIIADELETKLSQMGSARSSFTSDIKVTPTRQGGKRSDNAPKFFNKDLMQQLKERTRNSGQFARPSEITQENPGEGKDLDAPLDDYILLVEDDIEDAIISYPPEEIEELELDLVQSTAQERLSRIRQMGKENKENRAGKVRNPQNRSFIDRQANAQRVDWSEASTQEEIEANPKVVQISSEPSGKRRREDEDEDDVSEDEGFQEDTTVTNHNARRKDAPVPRRRVPSTPRPESSPNRKRRELSAVIISPRIQPIQEANGYRSVNQIAKARVASQPLVRNDPMQPKGRQRWTDEEVDALMKYIEELGCSWALIKSTDDELDDSGEEDHESKLSRRSQVDLKDKARNMKMDYIKAGVTLPKNFEYISLGPKLKNKLVQGGFHYYGP</sequence>
<dbReference type="SMART" id="SM00717">
    <property type="entry name" value="SANT"/>
    <property type="match status" value="1"/>
</dbReference>
<feature type="region of interest" description="Disordered" evidence="1">
    <location>
        <begin position="498"/>
        <end position="521"/>
    </location>
</feature>
<dbReference type="AlphaFoldDB" id="A0A9P4SAA0"/>
<feature type="compositionally biased region" description="Polar residues" evidence="1">
    <location>
        <begin position="464"/>
        <end position="473"/>
    </location>
</feature>
<organism evidence="3 4">
    <name type="scientific">Patellaria atrata CBS 101060</name>
    <dbReference type="NCBI Taxonomy" id="1346257"/>
    <lineage>
        <taxon>Eukaryota</taxon>
        <taxon>Fungi</taxon>
        <taxon>Dikarya</taxon>
        <taxon>Ascomycota</taxon>
        <taxon>Pezizomycotina</taxon>
        <taxon>Dothideomycetes</taxon>
        <taxon>Dothideomycetes incertae sedis</taxon>
        <taxon>Patellariales</taxon>
        <taxon>Patellariaceae</taxon>
        <taxon>Patellaria</taxon>
    </lineage>
</organism>
<gene>
    <name evidence="3" type="ORF">M501DRAFT_995190</name>
</gene>
<dbReference type="InterPro" id="IPR052833">
    <property type="entry name" value="Telomeric_DNA-bd_trans-reg"/>
</dbReference>
<feature type="region of interest" description="Disordered" evidence="1">
    <location>
        <begin position="568"/>
        <end position="686"/>
    </location>
</feature>
<feature type="region of interest" description="Disordered" evidence="1">
    <location>
        <begin position="760"/>
        <end position="780"/>
    </location>
</feature>
<name>A0A9P4SAA0_9PEZI</name>
<reference evidence="3" key="1">
    <citation type="journal article" date="2020" name="Stud. Mycol.">
        <title>101 Dothideomycetes genomes: a test case for predicting lifestyles and emergence of pathogens.</title>
        <authorList>
            <person name="Haridas S."/>
            <person name="Albert R."/>
            <person name="Binder M."/>
            <person name="Bloem J."/>
            <person name="Labutti K."/>
            <person name="Salamov A."/>
            <person name="Andreopoulos B."/>
            <person name="Baker S."/>
            <person name="Barry K."/>
            <person name="Bills G."/>
            <person name="Bluhm B."/>
            <person name="Cannon C."/>
            <person name="Castanera R."/>
            <person name="Culley D."/>
            <person name="Daum C."/>
            <person name="Ezra D."/>
            <person name="Gonzalez J."/>
            <person name="Henrissat B."/>
            <person name="Kuo A."/>
            <person name="Liang C."/>
            <person name="Lipzen A."/>
            <person name="Lutzoni F."/>
            <person name="Magnuson J."/>
            <person name="Mondo S."/>
            <person name="Nolan M."/>
            <person name="Ohm R."/>
            <person name="Pangilinan J."/>
            <person name="Park H.-J."/>
            <person name="Ramirez L."/>
            <person name="Alfaro M."/>
            <person name="Sun H."/>
            <person name="Tritt A."/>
            <person name="Yoshinaga Y."/>
            <person name="Zwiers L.-H."/>
            <person name="Turgeon B."/>
            <person name="Goodwin S."/>
            <person name="Spatafora J."/>
            <person name="Crous P."/>
            <person name="Grigoriev I."/>
        </authorList>
    </citation>
    <scope>NUCLEOTIDE SEQUENCE</scope>
    <source>
        <strain evidence="3">CBS 101060</strain>
    </source>
</reference>
<feature type="compositionally biased region" description="Acidic residues" evidence="1">
    <location>
        <begin position="632"/>
        <end position="645"/>
    </location>
</feature>
<dbReference type="PANTHER" id="PTHR47807">
    <property type="entry name" value="PROTEIN TBF1"/>
    <property type="match status" value="1"/>
</dbReference>
<feature type="compositionally biased region" description="Basic and acidic residues" evidence="1">
    <location>
        <begin position="769"/>
        <end position="780"/>
    </location>
</feature>
<feature type="domain" description="Myb-like" evidence="2">
    <location>
        <begin position="728"/>
        <end position="791"/>
    </location>
</feature>
<feature type="region of interest" description="Disordered" evidence="1">
    <location>
        <begin position="1"/>
        <end position="98"/>
    </location>
</feature>
<evidence type="ECO:0000313" key="3">
    <source>
        <dbReference type="EMBL" id="KAF2837933.1"/>
    </source>
</evidence>
<evidence type="ECO:0000256" key="1">
    <source>
        <dbReference type="SAM" id="MobiDB-lite"/>
    </source>
</evidence>
<dbReference type="CDD" id="cd11660">
    <property type="entry name" value="SANT_TRF"/>
    <property type="match status" value="1"/>
</dbReference>
<keyword evidence="4" id="KW-1185">Reference proteome</keyword>
<accession>A0A9P4SAA0</accession>
<dbReference type="InterPro" id="IPR001005">
    <property type="entry name" value="SANT/Myb"/>
</dbReference>